<keyword evidence="11" id="KW-0413">Isomerase</keyword>
<name>A0A264W6M6_9BACL</name>
<evidence type="ECO:0000259" key="16">
    <source>
        <dbReference type="PROSITE" id="PS51192"/>
    </source>
</evidence>
<dbReference type="Gene3D" id="2.40.50.140">
    <property type="entry name" value="Nucleic acid-binding proteins"/>
    <property type="match status" value="1"/>
</dbReference>
<dbReference type="EMBL" id="NOKQ01000134">
    <property type="protein sequence ID" value="OZS79248.1"/>
    <property type="molecule type" value="Genomic_DNA"/>
</dbReference>
<evidence type="ECO:0000256" key="6">
    <source>
        <dbReference type="ARBA" id="ARBA00022806"/>
    </source>
</evidence>
<dbReference type="GO" id="GO:0005524">
    <property type="term" value="F:ATP binding"/>
    <property type="evidence" value="ECO:0007669"/>
    <property type="project" value="UniProtKB-KW"/>
</dbReference>
<comment type="similarity">
    <text evidence="1 15">Belongs to the helicase family. RecG subfamily.</text>
</comment>
<dbReference type="OrthoDB" id="9804325at2"/>
<dbReference type="CDD" id="cd04488">
    <property type="entry name" value="RecG_wedge_OBF"/>
    <property type="match status" value="1"/>
</dbReference>
<dbReference type="InterPro" id="IPR012340">
    <property type="entry name" value="NA-bd_OB-fold"/>
</dbReference>
<evidence type="ECO:0000256" key="9">
    <source>
        <dbReference type="ARBA" id="ARBA00023172"/>
    </source>
</evidence>
<feature type="domain" description="Helicase C-terminal" evidence="17">
    <location>
        <begin position="493"/>
        <end position="653"/>
    </location>
</feature>
<evidence type="ECO:0000256" key="12">
    <source>
        <dbReference type="ARBA" id="ARBA00034617"/>
    </source>
</evidence>
<dbReference type="InterPro" id="IPR045562">
    <property type="entry name" value="RecG_dom3_C"/>
</dbReference>
<sequence length="724" mass="82018">MRCTKSVKPCQLLSKRLHKVAWLQHQQVVGSKRKSLAELWSAVNNSTLSQPISILKGVGKATTEALQELGISTLEDVLFTFPTRHEDFRLKDLTMTEHNERVTVEGRIESEPTVLYMGRKSRLQVKVLTGRHLIKAVFFNQPYLKAKLIPGELVSISGKWDKGRQVIQASAHHLGPRTDTHDFEPVYGLKGRVTQKVFRRLLTQAFELTKDDLVDPLPASVRESYRLPDLYHALQAIHFPEDAEQTKHARRRFVYEELLQFQLKMQALKKLRKEANVGRSVSYDQLLITSFIKSLPYELTGAQKRAVDEILRDLRAPYQMNRLLQGDVGSGKTVVAAISLVAAYSAGMQGAIMAPTEILAEQHANAFYEWFAPLGIQVALLTGSTKAKARRQILEGLQTGKIDVVIGTHALIQPDVQFQNLGVVVTDEQHRFGVEQRRVLKQKGLEPDVLFMTATPIPRTLAITAFGEMDVTIVDEMPAGRKPIETYWMKEQQLPALLARLKKELDAGRQAYVICPLIEESDKLDLQNVLEIYHQLQTYYEPQYKVELMHGKLPSDEKDQVMRRFAENDSQILVSTTVVEVGVNIPNATFMMIFDAERFGLAQLHQLRGRVGRGDQQSYCVLIADPKTEVGKERMTSMTETTDGFALAEKDLELRGPGDFFGRKQSGMPEFKVADLVHDYRALQTAREDAEKLVESCHFWESEEWAVYRNALQQSGILEGQRID</sequence>
<dbReference type="GO" id="GO:0043138">
    <property type="term" value="F:3'-5' DNA helicase activity"/>
    <property type="evidence" value="ECO:0007669"/>
    <property type="project" value="UniProtKB-EC"/>
</dbReference>
<dbReference type="InterPro" id="IPR033454">
    <property type="entry name" value="RecG_wedge"/>
</dbReference>
<keyword evidence="19" id="KW-1185">Reference proteome</keyword>
<dbReference type="NCBIfam" id="NF008165">
    <property type="entry name" value="PRK10917.1-3"/>
    <property type="match status" value="1"/>
</dbReference>
<evidence type="ECO:0000256" key="7">
    <source>
        <dbReference type="ARBA" id="ARBA00022840"/>
    </source>
</evidence>
<keyword evidence="3 15" id="KW-0547">Nucleotide-binding</keyword>
<dbReference type="PANTHER" id="PTHR47964:SF1">
    <property type="entry name" value="ATP-DEPENDENT DNA HELICASE HOMOLOG RECG, CHLOROPLASTIC"/>
    <property type="match status" value="1"/>
</dbReference>
<comment type="caution">
    <text evidence="18">The sequence shown here is derived from an EMBL/GenBank/DDBJ whole genome shotgun (WGS) entry which is preliminary data.</text>
</comment>
<dbReference type="GO" id="GO:0016887">
    <property type="term" value="F:ATP hydrolysis activity"/>
    <property type="evidence" value="ECO:0007669"/>
    <property type="project" value="RHEA"/>
</dbReference>
<reference evidence="18 19" key="1">
    <citation type="submission" date="2017-07" db="EMBL/GenBank/DDBJ databases">
        <title>Tetzosporium hominis gen.nov. sp.nov.</title>
        <authorList>
            <person name="Tetz G."/>
            <person name="Tetz V."/>
        </authorList>
    </citation>
    <scope>NUCLEOTIDE SEQUENCE [LARGE SCALE GENOMIC DNA]</scope>
    <source>
        <strain evidence="18 19">VT-49</strain>
    </source>
</reference>
<dbReference type="NCBIfam" id="TIGR00643">
    <property type="entry name" value="recG"/>
    <property type="match status" value="1"/>
</dbReference>
<evidence type="ECO:0000256" key="4">
    <source>
        <dbReference type="ARBA" id="ARBA00022763"/>
    </source>
</evidence>
<proteinExistence type="inferred from homology"/>
<dbReference type="InterPro" id="IPR027417">
    <property type="entry name" value="P-loop_NTPase"/>
</dbReference>
<evidence type="ECO:0000313" key="19">
    <source>
        <dbReference type="Proteomes" id="UP000217065"/>
    </source>
</evidence>
<dbReference type="SMART" id="SM00487">
    <property type="entry name" value="DEXDc"/>
    <property type="match status" value="1"/>
</dbReference>
<dbReference type="InterPro" id="IPR047112">
    <property type="entry name" value="RecG/Mfd"/>
</dbReference>
<comment type="catalytic activity">
    <reaction evidence="14 15">
        <text>ATP + H2O = ADP + phosphate + H(+)</text>
        <dbReference type="Rhea" id="RHEA:13065"/>
        <dbReference type="ChEBI" id="CHEBI:15377"/>
        <dbReference type="ChEBI" id="CHEBI:15378"/>
        <dbReference type="ChEBI" id="CHEBI:30616"/>
        <dbReference type="ChEBI" id="CHEBI:43474"/>
        <dbReference type="ChEBI" id="CHEBI:456216"/>
        <dbReference type="EC" id="5.6.2.4"/>
    </reaction>
</comment>
<keyword evidence="8" id="KW-0238">DNA-binding</keyword>
<dbReference type="Pfam" id="PF17191">
    <property type="entry name" value="RecG_wedge"/>
    <property type="match status" value="1"/>
</dbReference>
<evidence type="ECO:0000256" key="3">
    <source>
        <dbReference type="ARBA" id="ARBA00022741"/>
    </source>
</evidence>
<evidence type="ECO:0000256" key="2">
    <source>
        <dbReference type="ARBA" id="ARBA00017846"/>
    </source>
</evidence>
<keyword evidence="5 15" id="KW-0378">Hydrolase</keyword>
<keyword evidence="9 15" id="KW-0233">DNA recombination</keyword>
<feature type="domain" description="Helicase ATP-binding" evidence="16">
    <location>
        <begin position="313"/>
        <end position="474"/>
    </location>
</feature>
<evidence type="ECO:0000256" key="14">
    <source>
        <dbReference type="ARBA" id="ARBA00048988"/>
    </source>
</evidence>
<comment type="function">
    <text evidence="15">Plays a critical role in recombination and DNA repair. Helps process Holliday junction intermediates to mature products by catalyzing branch migration. Has replication fork regression activity, unwinds stalled or blocked replication forks to make a HJ that can be resolved. Has a DNA unwinding activity characteristic of a DNA helicase with 3'-5' polarity.</text>
</comment>
<accession>A0A264W6M6</accession>
<dbReference type="Proteomes" id="UP000217065">
    <property type="component" value="Unassembled WGS sequence"/>
</dbReference>
<protein>
    <recommendedName>
        <fullName evidence="2 15">ATP-dependent DNA helicase RecG</fullName>
        <ecNumber evidence="13 15">5.6.2.4</ecNumber>
    </recommendedName>
</protein>
<dbReference type="GO" id="GO:0006281">
    <property type="term" value="P:DNA repair"/>
    <property type="evidence" value="ECO:0007669"/>
    <property type="project" value="UniProtKB-UniRule"/>
</dbReference>
<evidence type="ECO:0000256" key="8">
    <source>
        <dbReference type="ARBA" id="ARBA00023125"/>
    </source>
</evidence>
<dbReference type="SUPFAM" id="SSF50249">
    <property type="entry name" value="Nucleic acid-binding proteins"/>
    <property type="match status" value="1"/>
</dbReference>
<dbReference type="PROSITE" id="PS51194">
    <property type="entry name" value="HELICASE_CTER"/>
    <property type="match status" value="1"/>
</dbReference>
<keyword evidence="10 15" id="KW-0234">DNA repair</keyword>
<dbReference type="GO" id="GO:0006310">
    <property type="term" value="P:DNA recombination"/>
    <property type="evidence" value="ECO:0007669"/>
    <property type="project" value="UniProtKB-UniRule"/>
</dbReference>
<dbReference type="Pfam" id="PF00271">
    <property type="entry name" value="Helicase_C"/>
    <property type="match status" value="1"/>
</dbReference>
<evidence type="ECO:0000259" key="17">
    <source>
        <dbReference type="PROSITE" id="PS51194"/>
    </source>
</evidence>
<keyword evidence="7 15" id="KW-0067">ATP-binding</keyword>
<dbReference type="CDD" id="cd17992">
    <property type="entry name" value="DEXHc_RecG"/>
    <property type="match status" value="1"/>
</dbReference>
<dbReference type="Pfam" id="PF00270">
    <property type="entry name" value="DEAD"/>
    <property type="match status" value="1"/>
</dbReference>
<keyword evidence="6 15" id="KW-0347">Helicase</keyword>
<keyword evidence="4 15" id="KW-0227">DNA damage</keyword>
<dbReference type="SMART" id="SM00490">
    <property type="entry name" value="HELICc"/>
    <property type="match status" value="1"/>
</dbReference>
<dbReference type="PANTHER" id="PTHR47964">
    <property type="entry name" value="ATP-DEPENDENT DNA HELICASE HOMOLOG RECG, CHLOROPLASTIC"/>
    <property type="match status" value="1"/>
</dbReference>
<dbReference type="InterPro" id="IPR004609">
    <property type="entry name" value="ATP-dep_DNA_helicase_RecG"/>
</dbReference>
<dbReference type="GO" id="GO:0003677">
    <property type="term" value="F:DNA binding"/>
    <property type="evidence" value="ECO:0007669"/>
    <property type="project" value="UniProtKB-KW"/>
</dbReference>
<dbReference type="EC" id="5.6.2.4" evidence="13 15"/>
<dbReference type="SUPFAM" id="SSF52540">
    <property type="entry name" value="P-loop containing nucleoside triphosphate hydrolases"/>
    <property type="match status" value="2"/>
</dbReference>
<dbReference type="InterPro" id="IPR014001">
    <property type="entry name" value="Helicase_ATP-bd"/>
</dbReference>
<dbReference type="InterPro" id="IPR011545">
    <property type="entry name" value="DEAD/DEAH_box_helicase_dom"/>
</dbReference>
<evidence type="ECO:0000256" key="11">
    <source>
        <dbReference type="ARBA" id="ARBA00023235"/>
    </source>
</evidence>
<dbReference type="CDD" id="cd18811">
    <property type="entry name" value="SF2_C_RecG"/>
    <property type="match status" value="1"/>
</dbReference>
<dbReference type="AlphaFoldDB" id="A0A264W6M6"/>
<evidence type="ECO:0000256" key="15">
    <source>
        <dbReference type="RuleBase" id="RU363016"/>
    </source>
</evidence>
<organism evidence="18 19">
    <name type="scientific">Tetzosporium hominis</name>
    <dbReference type="NCBI Taxonomy" id="2020506"/>
    <lineage>
        <taxon>Bacteria</taxon>
        <taxon>Bacillati</taxon>
        <taxon>Bacillota</taxon>
        <taxon>Bacilli</taxon>
        <taxon>Bacillales</taxon>
        <taxon>Caryophanaceae</taxon>
        <taxon>Tetzosporium</taxon>
    </lineage>
</organism>
<dbReference type="PROSITE" id="PS51192">
    <property type="entry name" value="HELICASE_ATP_BIND_1"/>
    <property type="match status" value="1"/>
</dbReference>
<comment type="catalytic activity">
    <reaction evidence="12 15">
        <text>Couples ATP hydrolysis with the unwinding of duplex DNA by translocating in the 3'-5' direction.</text>
        <dbReference type="EC" id="5.6.2.4"/>
    </reaction>
</comment>
<gene>
    <name evidence="18" type="ORF">CF394_02185</name>
</gene>
<evidence type="ECO:0000256" key="10">
    <source>
        <dbReference type="ARBA" id="ARBA00023204"/>
    </source>
</evidence>
<dbReference type="Gene3D" id="3.40.50.300">
    <property type="entry name" value="P-loop containing nucleotide triphosphate hydrolases"/>
    <property type="match status" value="2"/>
</dbReference>
<evidence type="ECO:0000256" key="5">
    <source>
        <dbReference type="ARBA" id="ARBA00022801"/>
    </source>
</evidence>
<dbReference type="InterPro" id="IPR001650">
    <property type="entry name" value="Helicase_C-like"/>
</dbReference>
<dbReference type="NCBIfam" id="NF008168">
    <property type="entry name" value="PRK10917.2-2"/>
    <property type="match status" value="1"/>
</dbReference>
<evidence type="ECO:0000313" key="18">
    <source>
        <dbReference type="EMBL" id="OZS79248.1"/>
    </source>
</evidence>
<evidence type="ECO:0000256" key="1">
    <source>
        <dbReference type="ARBA" id="ARBA00007504"/>
    </source>
</evidence>
<evidence type="ECO:0000256" key="13">
    <source>
        <dbReference type="ARBA" id="ARBA00034808"/>
    </source>
</evidence>
<dbReference type="Pfam" id="PF19833">
    <property type="entry name" value="RecG_dom3_C"/>
    <property type="match status" value="1"/>
</dbReference>